<keyword evidence="2" id="KW-0121">Carboxypeptidase</keyword>
<dbReference type="EMBL" id="JAPWHU010000511">
    <property type="protein sequence ID" value="MCZ4638266.1"/>
    <property type="molecule type" value="Genomic_DNA"/>
</dbReference>
<keyword evidence="2" id="KW-0645">Protease</keyword>
<proteinExistence type="predicted"/>
<dbReference type="Proteomes" id="UP001301132">
    <property type="component" value="Unassembled WGS sequence"/>
</dbReference>
<keyword evidence="3" id="KW-1185">Reference proteome</keyword>
<name>A0ABT4PAV4_9ACTN</name>
<feature type="transmembrane region" description="Helical" evidence="1">
    <location>
        <begin position="19"/>
        <end position="39"/>
    </location>
</feature>
<keyword evidence="1" id="KW-0812">Transmembrane</keyword>
<keyword evidence="1" id="KW-1133">Transmembrane helix</keyword>
<organism evidence="2 3">
    <name type="scientific">Streptomyces rubrogriseus</name>
    <dbReference type="NCBI Taxonomy" id="194673"/>
    <lineage>
        <taxon>Bacteria</taxon>
        <taxon>Bacillati</taxon>
        <taxon>Actinomycetota</taxon>
        <taxon>Actinomycetes</taxon>
        <taxon>Kitasatosporales</taxon>
        <taxon>Streptomycetaceae</taxon>
        <taxon>Streptomyces</taxon>
        <taxon>Streptomyces violaceoruber group</taxon>
    </lineage>
</organism>
<keyword evidence="1" id="KW-0472">Membrane</keyword>
<evidence type="ECO:0000313" key="3">
    <source>
        <dbReference type="Proteomes" id="UP001301132"/>
    </source>
</evidence>
<evidence type="ECO:0000313" key="2">
    <source>
        <dbReference type="EMBL" id="MCZ4638266.1"/>
    </source>
</evidence>
<comment type="caution">
    <text evidence="2">The sequence shown here is derived from an EMBL/GenBank/DDBJ whole genome shotgun (WGS) entry which is preliminary data.</text>
</comment>
<sequence>GTKPVAGAAAGDGAGGAGVAAGIAAGVLALLAGGAFLINRKWPLPDLVRRRTRP</sequence>
<dbReference type="GO" id="GO:0004180">
    <property type="term" value="F:carboxypeptidase activity"/>
    <property type="evidence" value="ECO:0007669"/>
    <property type="project" value="UniProtKB-KW"/>
</dbReference>
<protein>
    <submittedName>
        <fullName evidence="2">D-alanyl-D-alanine carboxypeptidase</fullName>
    </submittedName>
</protein>
<keyword evidence="2" id="KW-0378">Hydrolase</keyword>
<gene>
    <name evidence="2" type="ORF">O3S69_29940</name>
</gene>
<accession>A0ABT4PAV4</accession>
<feature type="non-terminal residue" evidence="2">
    <location>
        <position position="1"/>
    </location>
</feature>
<reference evidence="2 3" key="1">
    <citation type="submission" date="2022-12" db="EMBL/GenBank/DDBJ databases">
        <authorList>
            <person name="Abashina T."/>
            <person name="Solyanikova I."/>
            <person name="Delegan Y."/>
        </authorList>
    </citation>
    <scope>NUCLEOTIDE SEQUENCE [LARGE SCALE GENOMIC DNA]</scope>
    <source>
        <strain evidence="2 3">IPS92ro</strain>
    </source>
</reference>
<evidence type="ECO:0000256" key="1">
    <source>
        <dbReference type="SAM" id="Phobius"/>
    </source>
</evidence>